<feature type="transmembrane region" description="Helical" evidence="5">
    <location>
        <begin position="183"/>
        <end position="204"/>
    </location>
</feature>
<protein>
    <submittedName>
        <fullName evidence="6">Uncharacterized protein</fullName>
    </submittedName>
</protein>
<dbReference type="Gene3D" id="1.10.357.140">
    <property type="entry name" value="UbiA prenyltransferase"/>
    <property type="match status" value="1"/>
</dbReference>
<dbReference type="InterPro" id="IPR050475">
    <property type="entry name" value="Prenyltransferase_related"/>
</dbReference>
<feature type="transmembrane region" description="Helical" evidence="5">
    <location>
        <begin position="74"/>
        <end position="99"/>
    </location>
</feature>
<dbReference type="STRING" id="273075.gene:9572215"/>
<dbReference type="InterPro" id="IPR000537">
    <property type="entry name" value="UbiA_prenyltransferase"/>
</dbReference>
<dbReference type="GO" id="GO:0016765">
    <property type="term" value="F:transferase activity, transferring alkyl or aryl (other than methyl) groups"/>
    <property type="evidence" value="ECO:0007669"/>
    <property type="project" value="InterPro"/>
</dbReference>
<accession>Q9HJH2</accession>
<dbReference type="InParanoid" id="Q9HJH2"/>
<dbReference type="Proteomes" id="UP000001024">
    <property type="component" value="Chromosome"/>
</dbReference>
<feature type="transmembrane region" description="Helical" evidence="5">
    <location>
        <begin position="119"/>
        <end position="150"/>
    </location>
</feature>
<dbReference type="AlphaFoldDB" id="Q9HJH2"/>
<dbReference type="GO" id="GO:0005886">
    <property type="term" value="C:plasma membrane"/>
    <property type="evidence" value="ECO:0007669"/>
    <property type="project" value="UniProtKB-SubCell"/>
</dbReference>
<dbReference type="EMBL" id="AL445066">
    <property type="protein sequence ID" value="CAC12125.1"/>
    <property type="molecule type" value="Genomic_DNA"/>
</dbReference>
<dbReference type="PANTHER" id="PTHR42723">
    <property type="entry name" value="CHLOROPHYLL SYNTHASE"/>
    <property type="match status" value="1"/>
</dbReference>
<organism evidence="6 7">
    <name type="scientific">Thermoplasma acidophilum (strain ATCC 25905 / DSM 1728 / JCM 9062 / NBRC 15155 / AMRC-C165)</name>
    <dbReference type="NCBI Taxonomy" id="273075"/>
    <lineage>
        <taxon>Archaea</taxon>
        <taxon>Methanobacteriati</taxon>
        <taxon>Thermoplasmatota</taxon>
        <taxon>Thermoplasmata</taxon>
        <taxon>Thermoplasmatales</taxon>
        <taxon>Thermoplasmataceae</taxon>
        <taxon>Thermoplasma</taxon>
    </lineage>
</organism>
<dbReference type="eggNOG" id="arCOG00476">
    <property type="taxonomic scope" value="Archaea"/>
</dbReference>
<dbReference type="EnsemblBacteria" id="CAC12125">
    <property type="protein sequence ID" value="CAC12125"/>
    <property type="gene ID" value="CAC12125"/>
</dbReference>
<evidence type="ECO:0000256" key="3">
    <source>
        <dbReference type="ARBA" id="ARBA00022989"/>
    </source>
</evidence>
<dbReference type="HOGENOM" id="CLU_073311_1_1_2"/>
<name>Q9HJH2_THEAC</name>
<comment type="subcellular location">
    <subcellularLocation>
        <location evidence="1">Cell membrane</location>
        <topology evidence="1">Multi-pass membrane protein</topology>
    </subcellularLocation>
</comment>
<dbReference type="CDD" id="cd13961">
    <property type="entry name" value="PT_UbiA_DGGGPS"/>
    <property type="match status" value="1"/>
</dbReference>
<dbReference type="PaxDb" id="273075-Ta0996m"/>
<dbReference type="InterPro" id="IPR044878">
    <property type="entry name" value="UbiA_sf"/>
</dbReference>
<keyword evidence="7" id="KW-1185">Reference proteome</keyword>
<dbReference type="PANTHER" id="PTHR42723:SF1">
    <property type="entry name" value="CHLOROPHYLL SYNTHASE, CHLOROPLASTIC"/>
    <property type="match status" value="1"/>
</dbReference>
<keyword evidence="4 5" id="KW-0472">Membrane</keyword>
<gene>
    <name evidence="6" type="ordered locus">Ta0996</name>
</gene>
<dbReference type="FunCoup" id="Q9HJH2">
    <property type="interactions" value="12"/>
</dbReference>
<dbReference type="KEGG" id="tac:Ta0996"/>
<evidence type="ECO:0000313" key="6">
    <source>
        <dbReference type="EMBL" id="CAC12125.1"/>
    </source>
</evidence>
<proteinExistence type="predicted"/>
<evidence type="ECO:0000256" key="4">
    <source>
        <dbReference type="ARBA" id="ARBA00023136"/>
    </source>
</evidence>
<keyword evidence="3 5" id="KW-1133">Transmembrane helix</keyword>
<evidence type="ECO:0000256" key="1">
    <source>
        <dbReference type="ARBA" id="ARBA00004651"/>
    </source>
</evidence>
<evidence type="ECO:0000256" key="5">
    <source>
        <dbReference type="SAM" id="Phobius"/>
    </source>
</evidence>
<sequence length="256" mass="27600">MGFISTYISAFIAVGSRIADHIVAVTIAAIAVFLVTSGGNIINDIVDVEVDRINHPRRPLVTGELSKKTAQAMFITFFAVAIVISVFISIIAMLIVILAEVLLVSYEYALKKTGLPGNAVISLLIGLIFIFGGVSVFSYGKMVFLFLLAFTSNMSREIIKDVEDVNGDSDRITFPKKYGVRNAIILSDAIIGLLVVISYIPFAMHILSRFYLYVVVVADALFIVSGAISSRNPTSGQKVSKYAMIVGMASFLAGAL</sequence>
<evidence type="ECO:0000313" key="7">
    <source>
        <dbReference type="Proteomes" id="UP000001024"/>
    </source>
</evidence>
<feature type="transmembrane region" description="Helical" evidence="5">
    <location>
        <begin position="210"/>
        <end position="228"/>
    </location>
</feature>
<dbReference type="Pfam" id="PF01040">
    <property type="entry name" value="UbiA"/>
    <property type="match status" value="1"/>
</dbReference>
<feature type="transmembrane region" description="Helical" evidence="5">
    <location>
        <begin position="6"/>
        <end position="35"/>
    </location>
</feature>
<reference evidence="6 7" key="1">
    <citation type="journal article" date="2000" name="Nature">
        <title>The genome sequence of the thermoacidophilic scavenger Thermoplasma acidophilum.</title>
        <authorList>
            <person name="Ruepp A."/>
            <person name="Graml W."/>
            <person name="Santos-Martinez M.L."/>
            <person name="Koretke K.K."/>
            <person name="Volker C."/>
            <person name="Mewes H.W."/>
            <person name="Frishman D."/>
            <person name="Stocker S."/>
            <person name="Lupas A.N."/>
            <person name="Baumeister W."/>
        </authorList>
    </citation>
    <scope>NUCLEOTIDE SEQUENCE [LARGE SCALE GENOMIC DNA]</scope>
    <source>
        <strain evidence="7">ATCC 25905 / DSM 1728 / JCM 9062 / NBRC 15155 / AMRC-C165</strain>
    </source>
</reference>
<evidence type="ECO:0000256" key="2">
    <source>
        <dbReference type="ARBA" id="ARBA00022692"/>
    </source>
</evidence>
<keyword evidence="2 5" id="KW-0812">Transmembrane</keyword>